<dbReference type="FunFam" id="1.20.1250.20:FF:000090">
    <property type="entry name" value="MFS sugar transporter, putative"/>
    <property type="match status" value="1"/>
</dbReference>
<keyword evidence="5 8" id="KW-1133">Transmembrane helix</keyword>
<reference evidence="10 11" key="1">
    <citation type="journal article" date="2018" name="Proc. Natl. Acad. Sci. U.S.A.">
        <title>Linking secondary metabolites to gene clusters through genome sequencing of six diverse Aspergillus species.</title>
        <authorList>
            <person name="Kaerboelling I."/>
            <person name="Vesth T.C."/>
            <person name="Frisvad J.C."/>
            <person name="Nybo J.L."/>
            <person name="Theobald S."/>
            <person name="Kuo A."/>
            <person name="Bowyer P."/>
            <person name="Matsuda Y."/>
            <person name="Mondo S."/>
            <person name="Lyhne E.K."/>
            <person name="Kogle M.E."/>
            <person name="Clum A."/>
            <person name="Lipzen A."/>
            <person name="Salamov A."/>
            <person name="Ngan C.Y."/>
            <person name="Daum C."/>
            <person name="Chiniquy J."/>
            <person name="Barry K."/>
            <person name="LaButti K."/>
            <person name="Haridas S."/>
            <person name="Simmons B.A."/>
            <person name="Magnuson J.K."/>
            <person name="Mortensen U.H."/>
            <person name="Larsen T.O."/>
            <person name="Grigoriev I.V."/>
            <person name="Baker S.E."/>
            <person name="Andersen M.R."/>
        </authorList>
    </citation>
    <scope>NUCLEOTIDE SEQUENCE [LARGE SCALE GENOMIC DNA]</scope>
    <source>
        <strain evidence="10 11">IBT 24754</strain>
    </source>
</reference>
<dbReference type="AlphaFoldDB" id="A0A2T5M5T3"/>
<keyword evidence="6 8" id="KW-0472">Membrane</keyword>
<feature type="transmembrane region" description="Helical" evidence="8">
    <location>
        <begin position="358"/>
        <end position="383"/>
    </location>
</feature>
<dbReference type="InterPro" id="IPR005829">
    <property type="entry name" value="Sugar_transporter_CS"/>
</dbReference>
<dbReference type="OrthoDB" id="6612291at2759"/>
<dbReference type="EMBL" id="MSFN02000001">
    <property type="protein sequence ID" value="PTU23893.1"/>
    <property type="molecule type" value="Genomic_DNA"/>
</dbReference>
<evidence type="ECO:0000256" key="8">
    <source>
        <dbReference type="SAM" id="Phobius"/>
    </source>
</evidence>
<evidence type="ECO:0000256" key="5">
    <source>
        <dbReference type="ARBA" id="ARBA00022989"/>
    </source>
</evidence>
<dbReference type="Proteomes" id="UP000244073">
    <property type="component" value="Unassembled WGS sequence"/>
</dbReference>
<dbReference type="Gene3D" id="1.20.1250.20">
    <property type="entry name" value="MFS general substrate transporter like domains"/>
    <property type="match status" value="1"/>
</dbReference>
<feature type="transmembrane region" description="Helical" evidence="8">
    <location>
        <begin position="395"/>
        <end position="413"/>
    </location>
</feature>
<feature type="domain" description="Major facilitator superfamily (MFS) profile" evidence="9">
    <location>
        <begin position="12"/>
        <end position="448"/>
    </location>
</feature>
<dbReference type="Pfam" id="PF00083">
    <property type="entry name" value="Sugar_tr"/>
    <property type="match status" value="1"/>
</dbReference>
<dbReference type="VEuPathDB" id="FungiDB:P175DRAFT_0513017"/>
<feature type="transmembrane region" description="Helical" evidence="8">
    <location>
        <begin position="326"/>
        <end position="346"/>
    </location>
</feature>
<dbReference type="PROSITE" id="PS00216">
    <property type="entry name" value="SUGAR_TRANSPORT_1"/>
    <property type="match status" value="1"/>
</dbReference>
<dbReference type="PANTHER" id="PTHR48022">
    <property type="entry name" value="PLASTIDIC GLUCOSE TRANSPORTER 4"/>
    <property type="match status" value="1"/>
</dbReference>
<dbReference type="GeneID" id="63815608"/>
<organism evidence="10 11">
    <name type="scientific">Aspergillus ochraceoroseus IBT 24754</name>
    <dbReference type="NCBI Taxonomy" id="1392256"/>
    <lineage>
        <taxon>Eukaryota</taxon>
        <taxon>Fungi</taxon>
        <taxon>Dikarya</taxon>
        <taxon>Ascomycota</taxon>
        <taxon>Pezizomycotina</taxon>
        <taxon>Eurotiomycetes</taxon>
        <taxon>Eurotiomycetidae</taxon>
        <taxon>Eurotiales</taxon>
        <taxon>Aspergillaceae</taxon>
        <taxon>Aspergillus</taxon>
        <taxon>Aspergillus subgen. Nidulantes</taxon>
    </lineage>
</organism>
<dbReference type="NCBIfam" id="TIGR00879">
    <property type="entry name" value="SP"/>
    <property type="match status" value="1"/>
</dbReference>
<evidence type="ECO:0000256" key="6">
    <source>
        <dbReference type="ARBA" id="ARBA00023136"/>
    </source>
</evidence>
<evidence type="ECO:0000259" key="9">
    <source>
        <dbReference type="PROSITE" id="PS50850"/>
    </source>
</evidence>
<feature type="transmembrane region" description="Helical" evidence="8">
    <location>
        <begin position="170"/>
        <end position="191"/>
    </location>
</feature>
<feature type="transmembrane region" description="Helical" evidence="8">
    <location>
        <begin position="50"/>
        <end position="69"/>
    </location>
</feature>
<evidence type="ECO:0000256" key="3">
    <source>
        <dbReference type="ARBA" id="ARBA00022448"/>
    </source>
</evidence>
<sequence length="499" mass="54902">MGFPPKVYQFLVGLFAALGSFLYGYDLTIVAEVVSSKSFLGYFSPSTTEVGLVASLLTAGAVIGAGLAYPCSDHFGRRATILTGGLVFCLGGSLQTGARNYGYILGGRLISGASIGILTMIIPLYQAELVHPNIRGLVTGLQQFMLGIGGVCGSWISYGTYVNFEDNRQWRIPLGLQIFPAALLSALIFFFPESPRWLISKGKAQQGLQTLARLHSNGDTQDPWVLAEYEQIQMQVTEEEEQSRVSVIQLFSNKANFRRLMLACAMQAAAQMTGVSAIQYYSVTIFKQIGIDGTDTLRYQAINSIIGLLGELLLMLVVDKIGRRKLIISGNLAMCLTYIISTILMARFPPEDNNSSAHWGFIIMTWLYNFCFASMGSLSWMIPAEIFDTATRAKGVALGCMTSFAFNTMIGQVTPIGMTNSGWKFYILFVVCNFTNAVFFWAMLPETKKLPLEEMKQLFTDSPWFVGGVDTTKYRGTGIETLARQLASKESVEHREDAV</sequence>
<dbReference type="SUPFAM" id="SSF103473">
    <property type="entry name" value="MFS general substrate transporter"/>
    <property type="match status" value="1"/>
</dbReference>
<feature type="transmembrane region" description="Helical" evidence="8">
    <location>
        <begin position="137"/>
        <end position="158"/>
    </location>
</feature>
<name>A0A2T5M5T3_9EURO</name>
<dbReference type="InterPro" id="IPR005828">
    <property type="entry name" value="MFS_sugar_transport-like"/>
</dbReference>
<dbReference type="InterPro" id="IPR003663">
    <property type="entry name" value="Sugar/inositol_transpt"/>
</dbReference>
<protein>
    <recommendedName>
        <fullName evidence="9">Major facilitator superfamily (MFS) profile domain-containing protein</fullName>
    </recommendedName>
</protein>
<dbReference type="GO" id="GO:0016020">
    <property type="term" value="C:membrane"/>
    <property type="evidence" value="ECO:0007669"/>
    <property type="project" value="UniProtKB-SubCell"/>
</dbReference>
<feature type="transmembrane region" description="Helical" evidence="8">
    <location>
        <begin position="301"/>
        <end position="319"/>
    </location>
</feature>
<comment type="subcellular location">
    <subcellularLocation>
        <location evidence="1">Membrane</location>
        <topology evidence="1">Multi-pass membrane protein</topology>
    </subcellularLocation>
</comment>
<evidence type="ECO:0000313" key="11">
    <source>
        <dbReference type="Proteomes" id="UP000244073"/>
    </source>
</evidence>
<keyword evidence="3 7" id="KW-0813">Transport</keyword>
<evidence type="ECO:0000313" key="10">
    <source>
        <dbReference type="EMBL" id="PTU23893.1"/>
    </source>
</evidence>
<keyword evidence="4 8" id="KW-0812">Transmembrane</keyword>
<feature type="transmembrane region" description="Helical" evidence="8">
    <location>
        <begin position="425"/>
        <end position="444"/>
    </location>
</feature>
<evidence type="ECO:0000256" key="1">
    <source>
        <dbReference type="ARBA" id="ARBA00004141"/>
    </source>
</evidence>
<dbReference type="PROSITE" id="PS00217">
    <property type="entry name" value="SUGAR_TRANSPORT_2"/>
    <property type="match status" value="1"/>
</dbReference>
<dbReference type="GO" id="GO:0005351">
    <property type="term" value="F:carbohydrate:proton symporter activity"/>
    <property type="evidence" value="ECO:0007669"/>
    <property type="project" value="TreeGrafter"/>
</dbReference>
<comment type="caution">
    <text evidence="10">The sequence shown here is derived from an EMBL/GenBank/DDBJ whole genome shotgun (WGS) entry which is preliminary data.</text>
</comment>
<evidence type="ECO:0000256" key="4">
    <source>
        <dbReference type="ARBA" id="ARBA00022692"/>
    </source>
</evidence>
<feature type="transmembrane region" description="Helical" evidence="8">
    <location>
        <begin position="7"/>
        <end position="30"/>
    </location>
</feature>
<dbReference type="PRINTS" id="PR00171">
    <property type="entry name" value="SUGRTRNSPORT"/>
</dbReference>
<dbReference type="PANTHER" id="PTHR48022:SF37">
    <property type="entry name" value="MAJOR FACILITATOR SUPERFAMILY (MFS) PROFILE DOMAIN-CONTAINING PROTEIN-RELATED"/>
    <property type="match status" value="1"/>
</dbReference>
<feature type="transmembrane region" description="Helical" evidence="8">
    <location>
        <begin position="104"/>
        <end position="125"/>
    </location>
</feature>
<dbReference type="InterPro" id="IPR036259">
    <property type="entry name" value="MFS_trans_sf"/>
</dbReference>
<dbReference type="PROSITE" id="PS50850">
    <property type="entry name" value="MFS"/>
    <property type="match status" value="1"/>
</dbReference>
<evidence type="ECO:0000256" key="2">
    <source>
        <dbReference type="ARBA" id="ARBA00010992"/>
    </source>
</evidence>
<comment type="similarity">
    <text evidence="2 7">Belongs to the major facilitator superfamily. Sugar transporter (TC 2.A.1.1) family.</text>
</comment>
<proteinExistence type="inferred from homology"/>
<dbReference type="InterPro" id="IPR050360">
    <property type="entry name" value="MFS_Sugar_Transporters"/>
</dbReference>
<evidence type="ECO:0000256" key="7">
    <source>
        <dbReference type="RuleBase" id="RU003346"/>
    </source>
</evidence>
<dbReference type="InterPro" id="IPR020846">
    <property type="entry name" value="MFS_dom"/>
</dbReference>
<dbReference type="RefSeq" id="XP_040755285.1">
    <property type="nucleotide sequence ID" value="XM_040898726.1"/>
</dbReference>
<gene>
    <name evidence="10" type="ORF">P175DRAFT_0513017</name>
</gene>
<accession>A0A2T5M5T3</accession>